<feature type="region of interest" description="Disordered" evidence="1">
    <location>
        <begin position="130"/>
        <end position="169"/>
    </location>
</feature>
<organism evidence="2 3">
    <name type="scientific">Nitratidesulfovibrio vulgaris (strain ATCC 29579 / DSM 644 / CCUG 34227 / NCIMB 8303 / VKM B-1760 / Hildenborough)</name>
    <name type="common">Desulfovibrio vulgaris</name>
    <dbReference type="NCBI Taxonomy" id="882"/>
    <lineage>
        <taxon>Bacteria</taxon>
        <taxon>Pseudomonadati</taxon>
        <taxon>Thermodesulfobacteriota</taxon>
        <taxon>Desulfovibrionia</taxon>
        <taxon>Desulfovibrionales</taxon>
        <taxon>Desulfovibrionaceae</taxon>
        <taxon>Nitratidesulfovibrio</taxon>
    </lineage>
</organism>
<dbReference type="EnsemblBacteria" id="AAS97642">
    <property type="protein sequence ID" value="AAS97642"/>
    <property type="gene ID" value="DVU_3172"/>
</dbReference>
<dbReference type="EMBL" id="AE017285">
    <property type="protein sequence ID" value="AAS97642.1"/>
    <property type="molecule type" value="Genomic_DNA"/>
</dbReference>
<dbReference type="Proteomes" id="UP000002194">
    <property type="component" value="Chromosome"/>
</dbReference>
<accession>Q725K1</accession>
<dbReference type="KEGG" id="dvu:DVU_3172"/>
<feature type="region of interest" description="Disordered" evidence="1">
    <location>
        <begin position="214"/>
        <end position="233"/>
    </location>
</feature>
<dbReference type="eggNOG" id="ENOG50315EQ">
    <property type="taxonomic scope" value="Bacteria"/>
</dbReference>
<evidence type="ECO:0000313" key="2">
    <source>
        <dbReference type="EMBL" id="AAS97642.1"/>
    </source>
</evidence>
<dbReference type="AlphaFoldDB" id="Q725K1"/>
<sequence>MHFRPAIVYPALDRHRIFRKVRELGAVDRPPDHRPAHLCHFEAAMTPQEANRPQPGDDIIELTDIIEKGTVPAAADAVDFDKELEDLFADSDIEAAISNLSLPDEAPSPAKAAVQEPADTGLDSDIDAFLDALDGPGHAAPENVAPKLAQPTPTPGGRPVNPDEQLQMPDMSDMDSLLEQLDAPAATKSAGNIEDLDAGDLDALLDDILGGAPASPKAATMTPPPATEAEPAPMSLDDLDALLDAPVAPAAPAAPEPAAERAPGTATMSLDDIDALLDTPVAPATPPAPEPAAERAPGTAAMSLDDIDALFDAPVAPAAPAAPEPASEPTPGTAAMSLDDIDALLDAPVAPAAPAAPEPASEPTPGTATMSLDDIDALLDAPVAPAAPAAPEPASEPTPGTATMSLDDIDALLDAPVAPAAPAAPEPAAEPTPGTAAMSLDDIDALLDAAPMPPAPEEAMPAHDTAAEETVIAAMPPVQEEPVAALAAETMAVAAAATAMAPQEPVISPASGPMSAPVMDANALEGLLSRLQALEDEVAGLRATVVHGNEVTAGLEERLAALDAESAVAASPEPAPAAESAPPAEPLMPDADALGRILSEMLAEGHPAMEWLVEQVRAVVMNGMSDHIASAVERAVEQTTAPMRDALSGVDATAEGMVELDNRLSSLEATRITADDIAKLESALREALRDDTDKAAAAAAARVIRQEIAALAEIL</sequence>
<reference evidence="2 3" key="1">
    <citation type="journal article" date="2004" name="Nat. Biotechnol.">
        <title>The genome sequence of the anaerobic, sulfate-reducing bacterium Desulfovibrio vulgaris Hildenborough.</title>
        <authorList>
            <person name="Heidelberg J.F."/>
            <person name="Seshadri R."/>
            <person name="Haveman S.A."/>
            <person name="Hemme C.L."/>
            <person name="Paulsen I.T."/>
            <person name="Kolonay J.F."/>
            <person name="Eisen J.A."/>
            <person name="Ward N."/>
            <person name="Methe B."/>
            <person name="Brinkac L.M."/>
            <person name="Daugherty S.C."/>
            <person name="Deboy R.T."/>
            <person name="Dodson R.J."/>
            <person name="Durkin A.S."/>
            <person name="Madupu R."/>
            <person name="Nelson W.C."/>
            <person name="Sullivan S.A."/>
            <person name="Fouts D."/>
            <person name="Haft D.H."/>
            <person name="Selengut J."/>
            <person name="Peterson J.D."/>
            <person name="Davidsen T.M."/>
            <person name="Zafar N."/>
            <person name="Zhou L."/>
            <person name="Radune D."/>
            <person name="Dimitrov G."/>
            <person name="Hance M."/>
            <person name="Tran K."/>
            <person name="Khouri H."/>
            <person name="Gill J."/>
            <person name="Utterback T.R."/>
            <person name="Feldblyum T.V."/>
            <person name="Wall J.D."/>
            <person name="Voordouw G."/>
            <person name="Fraser C.M."/>
        </authorList>
    </citation>
    <scope>NUCLEOTIDE SEQUENCE [LARGE SCALE GENOMIC DNA]</scope>
    <source>
        <strain evidence="3">ATCC 29579 / DSM 644 / NCIMB 8303 / VKM B-1760 / Hildenborough</strain>
    </source>
</reference>
<protein>
    <recommendedName>
        <fullName evidence="4">CheA signal transduction histidine kinase</fullName>
    </recommendedName>
</protein>
<evidence type="ECO:0000313" key="3">
    <source>
        <dbReference type="Proteomes" id="UP000002194"/>
    </source>
</evidence>
<evidence type="ECO:0008006" key="4">
    <source>
        <dbReference type="Google" id="ProtNLM"/>
    </source>
</evidence>
<dbReference type="PaxDb" id="882-DVU_3172"/>
<keyword evidence="3" id="KW-1185">Reference proteome</keyword>
<evidence type="ECO:0000256" key="1">
    <source>
        <dbReference type="SAM" id="MobiDB-lite"/>
    </source>
</evidence>
<dbReference type="STRING" id="882.DVU_3172"/>
<name>Q725K1_NITV2</name>
<feature type="region of interest" description="Disordered" evidence="1">
    <location>
        <begin position="278"/>
        <end position="298"/>
    </location>
</feature>
<dbReference type="HOGENOM" id="CLU_409239_0_0_7"/>
<feature type="compositionally biased region" description="Low complexity" evidence="1">
    <location>
        <begin position="565"/>
        <end position="582"/>
    </location>
</feature>
<gene>
    <name evidence="2" type="ordered locus">DVU_3172</name>
</gene>
<proteinExistence type="evidence at protein level"/>
<dbReference type="IntAct" id="Q725K1">
    <property type="interactions" value="1"/>
</dbReference>
<comment type="interaction">
    <interactant intactId="EBI-10069261">
        <id>Q725K1</id>
    </interactant>
    <interactant intactId="EBI-10069258">
        <id>Q72C36</id>
        <label>DVU_1448</label>
    </interactant>
    <organismsDiffer>false</organismsDiffer>
    <experiments>2</experiments>
</comment>
<dbReference type="PATRIC" id="fig|882.5.peg.2877"/>
<feature type="region of interest" description="Disordered" evidence="1">
    <location>
        <begin position="565"/>
        <end position="588"/>
    </location>
</feature>